<name>A0ABV9NJL3_9GAMM</name>
<dbReference type="Proteomes" id="UP001595892">
    <property type="component" value="Unassembled WGS sequence"/>
</dbReference>
<dbReference type="EMBL" id="JBHSGG010000029">
    <property type="protein sequence ID" value="MFC4728512.1"/>
    <property type="molecule type" value="Genomic_DNA"/>
</dbReference>
<sequence>MARPSIYPAFAVPFSDADMPEAEALNAELRALLLEREREGTYANPNPSLTLHPGVFESDFTLFSWPEPCILRLRDFCWRMLGLTIQELNGYGEEEMRRLQIFSHTWYHVTRHGGFTVTHTHPMASWSGVYCVDPGDTPADRPESGVLRFHNPHGYSDLFRDAGNLRPAMPYHHGTWNIRFRAGQLVLFPSWIPHEVLPYYGSGERITVAFNTWFRM</sequence>
<dbReference type="Gene3D" id="2.60.120.620">
    <property type="entry name" value="q2cbj1_9rhob like domain"/>
    <property type="match status" value="1"/>
</dbReference>
<protein>
    <submittedName>
        <fullName evidence="1">2OG-Fe(II) oxygenase</fullName>
    </submittedName>
</protein>
<dbReference type="InterPro" id="IPR012668">
    <property type="entry name" value="CHP02466"/>
</dbReference>
<organism evidence="1 2">
    <name type="scientific">Coralloluteibacterium thermophilum</name>
    <dbReference type="NCBI Taxonomy" id="2707049"/>
    <lineage>
        <taxon>Bacteria</taxon>
        <taxon>Pseudomonadati</taxon>
        <taxon>Pseudomonadota</taxon>
        <taxon>Gammaproteobacteria</taxon>
        <taxon>Lysobacterales</taxon>
        <taxon>Lysobacteraceae</taxon>
        <taxon>Coralloluteibacterium</taxon>
    </lineage>
</organism>
<keyword evidence="2" id="KW-1185">Reference proteome</keyword>
<dbReference type="Pfam" id="PF13759">
    <property type="entry name" value="2OG-FeII_Oxy_5"/>
    <property type="match status" value="1"/>
</dbReference>
<proteinExistence type="predicted"/>
<evidence type="ECO:0000313" key="2">
    <source>
        <dbReference type="Proteomes" id="UP001595892"/>
    </source>
</evidence>
<evidence type="ECO:0000313" key="1">
    <source>
        <dbReference type="EMBL" id="MFC4728512.1"/>
    </source>
</evidence>
<dbReference type="RefSeq" id="WP_377004544.1">
    <property type="nucleotide sequence ID" value="NZ_JBHSGG010000029.1"/>
</dbReference>
<comment type="caution">
    <text evidence="1">The sequence shown here is derived from an EMBL/GenBank/DDBJ whole genome shotgun (WGS) entry which is preliminary data.</text>
</comment>
<accession>A0ABV9NJL3</accession>
<reference evidence="2" key="1">
    <citation type="journal article" date="2019" name="Int. J. Syst. Evol. Microbiol.">
        <title>The Global Catalogue of Microorganisms (GCM) 10K type strain sequencing project: providing services to taxonomists for standard genome sequencing and annotation.</title>
        <authorList>
            <consortium name="The Broad Institute Genomics Platform"/>
            <consortium name="The Broad Institute Genome Sequencing Center for Infectious Disease"/>
            <person name="Wu L."/>
            <person name="Ma J."/>
        </authorList>
    </citation>
    <scope>NUCLEOTIDE SEQUENCE [LARGE SCALE GENOMIC DNA]</scope>
    <source>
        <strain evidence="2">CGMCC 1.13574</strain>
    </source>
</reference>
<gene>
    <name evidence="1" type="ORF">ACFO3Q_10065</name>
</gene>